<name>A0A2S9WUJ8_9FLAO</name>
<evidence type="ECO:0000313" key="3">
    <source>
        <dbReference type="EMBL" id="PRP67148.1"/>
    </source>
</evidence>
<comment type="caution">
    <text evidence="3">The sequence shown here is derived from an EMBL/GenBank/DDBJ whole genome shotgun (WGS) entry which is preliminary data.</text>
</comment>
<feature type="region of interest" description="Disordered" evidence="1">
    <location>
        <begin position="37"/>
        <end position="62"/>
    </location>
</feature>
<dbReference type="InterPro" id="IPR008969">
    <property type="entry name" value="CarboxyPept-like_regulatory"/>
</dbReference>
<feature type="compositionally biased region" description="Basic and acidic residues" evidence="1">
    <location>
        <begin position="46"/>
        <end position="62"/>
    </location>
</feature>
<dbReference type="OrthoDB" id="1201225at2"/>
<feature type="signal peptide" evidence="2">
    <location>
        <begin position="1"/>
        <end position="22"/>
    </location>
</feature>
<evidence type="ECO:0000256" key="2">
    <source>
        <dbReference type="SAM" id="SignalP"/>
    </source>
</evidence>
<protein>
    <recommendedName>
        <fullName evidence="5">Carboxypeptidase regulatory-like domain-containing protein</fullName>
    </recommendedName>
</protein>
<evidence type="ECO:0000313" key="4">
    <source>
        <dbReference type="Proteomes" id="UP000239532"/>
    </source>
</evidence>
<keyword evidence="4" id="KW-1185">Reference proteome</keyword>
<organism evidence="3 4">
    <name type="scientific">Nonlabens agnitus</name>
    <dbReference type="NCBI Taxonomy" id="870484"/>
    <lineage>
        <taxon>Bacteria</taxon>
        <taxon>Pseudomonadati</taxon>
        <taxon>Bacteroidota</taxon>
        <taxon>Flavobacteriia</taxon>
        <taxon>Flavobacteriales</taxon>
        <taxon>Flavobacteriaceae</taxon>
        <taxon>Nonlabens</taxon>
    </lineage>
</organism>
<proteinExistence type="predicted"/>
<dbReference type="EMBL" id="MQUC01000003">
    <property type="protein sequence ID" value="PRP67148.1"/>
    <property type="molecule type" value="Genomic_DNA"/>
</dbReference>
<evidence type="ECO:0000256" key="1">
    <source>
        <dbReference type="SAM" id="MobiDB-lite"/>
    </source>
</evidence>
<feature type="chain" id="PRO_5015729504" description="Carboxypeptidase regulatory-like domain-containing protein" evidence="2">
    <location>
        <begin position="23"/>
        <end position="109"/>
    </location>
</feature>
<dbReference type="Pfam" id="PF13715">
    <property type="entry name" value="CarbopepD_reg_2"/>
    <property type="match status" value="1"/>
</dbReference>
<sequence>MRKMRTLTIILTLATLATFTSCDCVQNVTGTVIDEQTEQPIQNAHVQKENKENDQADTDDKGNFEIMSISGGIFGCPPMTIIVSKEGYESKTLEIDNAQHETIKLQKIE</sequence>
<keyword evidence="2" id="KW-0732">Signal</keyword>
<accession>A0A2S9WUJ8</accession>
<dbReference type="PROSITE" id="PS51257">
    <property type="entry name" value="PROKAR_LIPOPROTEIN"/>
    <property type="match status" value="1"/>
</dbReference>
<reference evidence="3 4" key="1">
    <citation type="submission" date="2016-11" db="EMBL/GenBank/DDBJ databases">
        <title>Trade-off between light-utilization and light-protection in marine flavobacteria.</title>
        <authorList>
            <person name="Kumagai Y."/>
        </authorList>
    </citation>
    <scope>NUCLEOTIDE SEQUENCE [LARGE SCALE GENOMIC DNA]</scope>
    <source>
        <strain evidence="3 4">JCM 17109</strain>
    </source>
</reference>
<dbReference type="AlphaFoldDB" id="A0A2S9WUJ8"/>
<dbReference type="Proteomes" id="UP000239532">
    <property type="component" value="Unassembled WGS sequence"/>
</dbReference>
<dbReference type="SUPFAM" id="SSF49464">
    <property type="entry name" value="Carboxypeptidase regulatory domain-like"/>
    <property type="match status" value="1"/>
</dbReference>
<evidence type="ECO:0008006" key="5">
    <source>
        <dbReference type="Google" id="ProtNLM"/>
    </source>
</evidence>
<gene>
    <name evidence="3" type="ORF">BST86_08580</name>
</gene>
<dbReference type="Gene3D" id="2.60.40.1120">
    <property type="entry name" value="Carboxypeptidase-like, regulatory domain"/>
    <property type="match status" value="1"/>
</dbReference>